<name>A0A2M4D6R5_ANODA</name>
<dbReference type="AlphaFoldDB" id="A0A2M4D6R5"/>
<dbReference type="EMBL" id="GGFL01009096">
    <property type="protein sequence ID" value="MBW73274.1"/>
    <property type="molecule type" value="Transcribed_RNA"/>
</dbReference>
<accession>A0A2M4D6R5</accession>
<evidence type="ECO:0000313" key="1">
    <source>
        <dbReference type="EMBL" id="MBW73274.1"/>
    </source>
</evidence>
<proteinExistence type="predicted"/>
<protein>
    <submittedName>
        <fullName evidence="1">Putative secreted protein</fullName>
    </submittedName>
</protein>
<organism evidence="1">
    <name type="scientific">Anopheles darlingi</name>
    <name type="common">Mosquito</name>
    <dbReference type="NCBI Taxonomy" id="43151"/>
    <lineage>
        <taxon>Eukaryota</taxon>
        <taxon>Metazoa</taxon>
        <taxon>Ecdysozoa</taxon>
        <taxon>Arthropoda</taxon>
        <taxon>Hexapoda</taxon>
        <taxon>Insecta</taxon>
        <taxon>Pterygota</taxon>
        <taxon>Neoptera</taxon>
        <taxon>Endopterygota</taxon>
        <taxon>Diptera</taxon>
        <taxon>Nematocera</taxon>
        <taxon>Culicoidea</taxon>
        <taxon>Culicidae</taxon>
        <taxon>Anophelinae</taxon>
        <taxon>Anopheles</taxon>
    </lineage>
</organism>
<sequence length="72" mass="8154">MRRVPGISGRWHRAERHGHILLMVTLRASGRTLATHHHLVVMGRELAPGTVRIFADWNQRFSTGWSLDACVA</sequence>
<reference evidence="1" key="1">
    <citation type="submission" date="2018-01" db="EMBL/GenBank/DDBJ databases">
        <title>An insight into the sialome of Amazonian anophelines.</title>
        <authorList>
            <person name="Ribeiro J.M."/>
            <person name="Scarpassa V."/>
            <person name="Calvo E."/>
        </authorList>
    </citation>
    <scope>NUCLEOTIDE SEQUENCE</scope>
</reference>